<evidence type="ECO:0000256" key="6">
    <source>
        <dbReference type="SAM" id="Phobius"/>
    </source>
</evidence>
<dbReference type="GO" id="GO:0005886">
    <property type="term" value="C:plasma membrane"/>
    <property type="evidence" value="ECO:0007669"/>
    <property type="project" value="UniProtKB-SubCell"/>
</dbReference>
<keyword evidence="4 6" id="KW-1133">Transmembrane helix</keyword>
<keyword evidence="5 6" id="KW-0472">Membrane</keyword>
<keyword evidence="8" id="KW-1185">Reference proteome</keyword>
<dbReference type="Proteomes" id="UP000558192">
    <property type="component" value="Unassembled WGS sequence"/>
</dbReference>
<comment type="subcellular location">
    <subcellularLocation>
        <location evidence="1">Cell membrane</location>
        <topology evidence="1">Multi-pass membrane protein</topology>
    </subcellularLocation>
</comment>
<evidence type="ECO:0000313" key="8">
    <source>
        <dbReference type="Proteomes" id="UP000558192"/>
    </source>
</evidence>
<feature type="transmembrane region" description="Helical" evidence="6">
    <location>
        <begin position="390"/>
        <end position="411"/>
    </location>
</feature>
<feature type="transmembrane region" description="Helical" evidence="6">
    <location>
        <begin position="334"/>
        <end position="357"/>
    </location>
</feature>
<sequence>MSEVRTLVNRSSVSLVVRVLGLALSFPATILLSRSLGIDEFGAYSIAFSYASIAAIAVRLGFDNTATKFVAIYRQNSAGRPLRAFFRYSVRTMLAGWASLCLAAMAWLAVSPTMPLLLASGAAFVAISLALIGVLSAVLRSFDHIFESQFYEQLLRPLLIIALLGGACLVGAKVDAAAGMLFTAASLAAATLLAFWRSTRLISSVPANGELEGQRALWFRMGWVVAIMSVVLETLNQIEVILLGALASPAASALFAAPQRLSSLAALGMTAIVTVTGPRIAAAFHSGDKEGLAKIAQVSARLCFGSTLALAAGLLLVGPWLLQLWGKEFTASAPVLNVLLIGALANAATGSAGYLTILTGHERAALGILLVTLVLTVALELVLIPQFGAVGAASGAAFGLTLWNVVMALYVRRKLGIDCTVIGRPVASPV</sequence>
<proteinExistence type="predicted"/>
<keyword evidence="3 6" id="KW-0812">Transmembrane</keyword>
<protein>
    <submittedName>
        <fullName evidence="7">O-antigen/teichoic acid export membrane protein</fullName>
    </submittedName>
</protein>
<feature type="transmembrane region" description="Helical" evidence="6">
    <location>
        <begin position="178"/>
        <end position="196"/>
    </location>
</feature>
<evidence type="ECO:0000256" key="5">
    <source>
        <dbReference type="ARBA" id="ARBA00023136"/>
    </source>
</evidence>
<dbReference type="AlphaFoldDB" id="A0A7X5Y7M6"/>
<feature type="transmembrane region" description="Helical" evidence="6">
    <location>
        <begin position="90"/>
        <end position="110"/>
    </location>
</feature>
<feature type="transmembrane region" description="Helical" evidence="6">
    <location>
        <begin position="154"/>
        <end position="172"/>
    </location>
</feature>
<dbReference type="InterPro" id="IPR050833">
    <property type="entry name" value="Poly_Biosynth_Transport"/>
</dbReference>
<evidence type="ECO:0000256" key="4">
    <source>
        <dbReference type="ARBA" id="ARBA00022989"/>
    </source>
</evidence>
<dbReference type="EMBL" id="JAATJC010000001">
    <property type="protein sequence ID" value="NJC06496.1"/>
    <property type="molecule type" value="Genomic_DNA"/>
</dbReference>
<feature type="transmembrane region" description="Helical" evidence="6">
    <location>
        <begin position="44"/>
        <end position="62"/>
    </location>
</feature>
<name>A0A7X5Y7M6_9SPHN</name>
<dbReference type="InterPro" id="IPR002797">
    <property type="entry name" value="Polysacc_synth"/>
</dbReference>
<dbReference type="Pfam" id="PF01943">
    <property type="entry name" value="Polysacc_synt"/>
    <property type="match status" value="1"/>
</dbReference>
<evidence type="ECO:0000256" key="1">
    <source>
        <dbReference type="ARBA" id="ARBA00004651"/>
    </source>
</evidence>
<organism evidence="7 8">
    <name type="scientific">Sphingomonas kaistensis</name>
    <dbReference type="NCBI Taxonomy" id="298708"/>
    <lineage>
        <taxon>Bacteria</taxon>
        <taxon>Pseudomonadati</taxon>
        <taxon>Pseudomonadota</taxon>
        <taxon>Alphaproteobacteria</taxon>
        <taxon>Sphingomonadales</taxon>
        <taxon>Sphingomonadaceae</taxon>
        <taxon>Sphingomonas</taxon>
    </lineage>
</organism>
<evidence type="ECO:0000256" key="3">
    <source>
        <dbReference type="ARBA" id="ARBA00022692"/>
    </source>
</evidence>
<feature type="transmembrane region" description="Helical" evidence="6">
    <location>
        <begin position="364"/>
        <end position="384"/>
    </location>
</feature>
<reference evidence="7 8" key="1">
    <citation type="submission" date="2020-03" db="EMBL/GenBank/DDBJ databases">
        <title>Genomic Encyclopedia of Type Strains, Phase IV (KMG-IV): sequencing the most valuable type-strain genomes for metagenomic binning, comparative biology and taxonomic classification.</title>
        <authorList>
            <person name="Goeker M."/>
        </authorList>
    </citation>
    <scope>NUCLEOTIDE SEQUENCE [LARGE SCALE GENOMIC DNA]</scope>
    <source>
        <strain evidence="7 8">DSM 16846</strain>
    </source>
</reference>
<dbReference type="PANTHER" id="PTHR30250:SF11">
    <property type="entry name" value="O-ANTIGEN TRANSPORTER-RELATED"/>
    <property type="match status" value="1"/>
</dbReference>
<dbReference type="RefSeq" id="WP_168069739.1">
    <property type="nucleotide sequence ID" value="NZ_JAATJC010000001.1"/>
</dbReference>
<evidence type="ECO:0000313" key="7">
    <source>
        <dbReference type="EMBL" id="NJC06496.1"/>
    </source>
</evidence>
<feature type="transmembrane region" description="Helical" evidence="6">
    <location>
        <begin position="302"/>
        <end position="322"/>
    </location>
</feature>
<gene>
    <name evidence="7" type="ORF">GGQ97_002289</name>
</gene>
<evidence type="ECO:0000256" key="2">
    <source>
        <dbReference type="ARBA" id="ARBA00022475"/>
    </source>
</evidence>
<feature type="transmembrane region" description="Helical" evidence="6">
    <location>
        <begin position="12"/>
        <end position="32"/>
    </location>
</feature>
<dbReference type="PANTHER" id="PTHR30250">
    <property type="entry name" value="PST FAMILY PREDICTED COLANIC ACID TRANSPORTER"/>
    <property type="match status" value="1"/>
</dbReference>
<accession>A0A7X5Y7M6</accession>
<comment type="caution">
    <text evidence="7">The sequence shown here is derived from an EMBL/GenBank/DDBJ whole genome shotgun (WGS) entry which is preliminary data.</text>
</comment>
<feature type="transmembrane region" description="Helical" evidence="6">
    <location>
        <begin position="116"/>
        <end position="142"/>
    </location>
</feature>
<keyword evidence="2" id="KW-1003">Cell membrane</keyword>